<gene>
    <name evidence="1" type="ORF">BDR25DRAFT_390829</name>
</gene>
<protein>
    <submittedName>
        <fullName evidence="1">Uncharacterized protein</fullName>
    </submittedName>
</protein>
<name>A0ACB6RFQ8_9PLEO</name>
<reference evidence="1" key="1">
    <citation type="journal article" date="2020" name="Stud. Mycol.">
        <title>101 Dothideomycetes genomes: a test case for predicting lifestyles and emergence of pathogens.</title>
        <authorList>
            <person name="Haridas S."/>
            <person name="Albert R."/>
            <person name="Binder M."/>
            <person name="Bloem J."/>
            <person name="Labutti K."/>
            <person name="Salamov A."/>
            <person name="Andreopoulos B."/>
            <person name="Baker S."/>
            <person name="Barry K."/>
            <person name="Bills G."/>
            <person name="Bluhm B."/>
            <person name="Cannon C."/>
            <person name="Castanera R."/>
            <person name="Culley D."/>
            <person name="Daum C."/>
            <person name="Ezra D."/>
            <person name="Gonzalez J."/>
            <person name="Henrissat B."/>
            <person name="Kuo A."/>
            <person name="Liang C."/>
            <person name="Lipzen A."/>
            <person name="Lutzoni F."/>
            <person name="Magnuson J."/>
            <person name="Mondo S."/>
            <person name="Nolan M."/>
            <person name="Ohm R."/>
            <person name="Pangilinan J."/>
            <person name="Park H.-J."/>
            <person name="Ramirez L."/>
            <person name="Alfaro M."/>
            <person name="Sun H."/>
            <person name="Tritt A."/>
            <person name="Yoshinaga Y."/>
            <person name="Zwiers L.-H."/>
            <person name="Turgeon B."/>
            <person name="Goodwin S."/>
            <person name="Spatafora J."/>
            <person name="Crous P."/>
            <person name="Grigoriev I."/>
        </authorList>
    </citation>
    <scope>NUCLEOTIDE SEQUENCE</scope>
    <source>
        <strain evidence="1">ATCC 200398</strain>
    </source>
</reference>
<evidence type="ECO:0000313" key="1">
    <source>
        <dbReference type="EMBL" id="KAF2477306.1"/>
    </source>
</evidence>
<sequence>MAKTSDERSSFMHVPLELRNEIYGYLMVDLPPALQVPPHLNESALHFLSRRLPHCLLLNHQVLEEATIAYLGRTLLIISGTGFASLDVLLSRFPNDIAYNSVHRLDFAYPPDRYAQSCESKPPLAPANCVYDFVSRCPGLRHLTMAVLGNMLVTAGMGNQVGRVRTMKEVEERMGFTRVFEHKSLQTLQLVCNDGVEYARKEVDLSSLFQSFAKWFVEESSKRGRKISFHVKICPSNKYNHRNPELGWYTAGHVTSYYYQDFFGIESFRLRPSGTGRQAYSADFAGEHIAEIKGRCTTSS</sequence>
<accession>A0ACB6RFQ8</accession>
<dbReference type="Proteomes" id="UP000799755">
    <property type="component" value="Unassembled WGS sequence"/>
</dbReference>
<organism evidence="1 2">
    <name type="scientific">Lindgomyces ingoldianus</name>
    <dbReference type="NCBI Taxonomy" id="673940"/>
    <lineage>
        <taxon>Eukaryota</taxon>
        <taxon>Fungi</taxon>
        <taxon>Dikarya</taxon>
        <taxon>Ascomycota</taxon>
        <taxon>Pezizomycotina</taxon>
        <taxon>Dothideomycetes</taxon>
        <taxon>Pleosporomycetidae</taxon>
        <taxon>Pleosporales</taxon>
        <taxon>Lindgomycetaceae</taxon>
        <taxon>Lindgomyces</taxon>
    </lineage>
</organism>
<proteinExistence type="predicted"/>
<evidence type="ECO:0000313" key="2">
    <source>
        <dbReference type="Proteomes" id="UP000799755"/>
    </source>
</evidence>
<keyword evidence="2" id="KW-1185">Reference proteome</keyword>
<dbReference type="EMBL" id="MU003493">
    <property type="protein sequence ID" value="KAF2477306.1"/>
    <property type="molecule type" value="Genomic_DNA"/>
</dbReference>
<comment type="caution">
    <text evidence="1">The sequence shown here is derived from an EMBL/GenBank/DDBJ whole genome shotgun (WGS) entry which is preliminary data.</text>
</comment>